<dbReference type="FunFam" id="2.60.120.10:FF:000044">
    <property type="entry name" value="Mannose-6-phosphate isomerase"/>
    <property type="match status" value="1"/>
</dbReference>
<keyword evidence="16" id="KW-1185">Reference proteome</keyword>
<comment type="similarity">
    <text evidence="3">Belongs to the mannose-6-phosphate isomerase type 1 family.</text>
</comment>
<name>A0A9N9MWJ0_9CUCU</name>
<reference evidence="15" key="1">
    <citation type="submission" date="2022-01" db="EMBL/GenBank/DDBJ databases">
        <authorList>
            <person name="King R."/>
        </authorList>
    </citation>
    <scope>NUCLEOTIDE SEQUENCE</scope>
</reference>
<dbReference type="InterPro" id="IPR014710">
    <property type="entry name" value="RmlC-like_jellyroll"/>
</dbReference>
<feature type="binding site" evidence="11">
    <location>
        <position position="102"/>
    </location>
    <ligand>
        <name>Zn(2+)</name>
        <dbReference type="ChEBI" id="CHEBI:29105"/>
    </ligand>
</feature>
<evidence type="ECO:0000256" key="4">
    <source>
        <dbReference type="ARBA" id="ARBA00011956"/>
    </source>
</evidence>
<evidence type="ECO:0000256" key="9">
    <source>
        <dbReference type="ARBA" id="ARBA00030762"/>
    </source>
</evidence>
<dbReference type="PANTHER" id="PTHR10309:SF0">
    <property type="entry name" value="MANNOSE-6-PHOSPHATE ISOMERASE"/>
    <property type="match status" value="1"/>
</dbReference>
<gene>
    <name evidence="15" type="ORF">CEUTPL_LOCUS12049</name>
</gene>
<evidence type="ECO:0000256" key="8">
    <source>
        <dbReference type="ARBA" id="ARBA00029741"/>
    </source>
</evidence>
<dbReference type="Gene3D" id="2.60.120.10">
    <property type="entry name" value="Jelly Rolls"/>
    <property type="match status" value="2"/>
</dbReference>
<dbReference type="SUPFAM" id="SSF51182">
    <property type="entry name" value="RmlC-like cupins"/>
    <property type="match status" value="1"/>
</dbReference>
<dbReference type="InterPro" id="IPR011051">
    <property type="entry name" value="RmlC_Cupin_sf"/>
</dbReference>
<evidence type="ECO:0000256" key="12">
    <source>
        <dbReference type="RuleBase" id="RU004248"/>
    </source>
</evidence>
<comment type="pathway">
    <text evidence="2 12">Nucleotide-sugar biosynthesis; GDP-alpha-D-mannose biosynthesis; alpha-D-mannose 1-phosphate from D-fructose 6-phosphate: step 1/2.</text>
</comment>
<dbReference type="Pfam" id="PF20512">
    <property type="entry name" value="PMI_typeI_hel"/>
    <property type="match status" value="1"/>
</dbReference>
<dbReference type="GO" id="GO:0004476">
    <property type="term" value="F:mannose-6-phosphate isomerase activity"/>
    <property type="evidence" value="ECO:0007669"/>
    <property type="project" value="UniProtKB-EC"/>
</dbReference>
<evidence type="ECO:0000256" key="3">
    <source>
        <dbReference type="ARBA" id="ARBA00010772"/>
    </source>
</evidence>
<dbReference type="InterPro" id="IPR046458">
    <property type="entry name" value="PMI_typeI_hel"/>
</dbReference>
<evidence type="ECO:0000256" key="1">
    <source>
        <dbReference type="ARBA" id="ARBA00000757"/>
    </source>
</evidence>
<dbReference type="Pfam" id="PF20511">
    <property type="entry name" value="PMI_typeI_cat"/>
    <property type="match status" value="1"/>
</dbReference>
<dbReference type="Gene3D" id="1.10.441.10">
    <property type="entry name" value="Phosphomannose Isomerase, domain 2"/>
    <property type="match status" value="1"/>
</dbReference>
<accession>A0A9N9MWJ0</accession>
<dbReference type="OrthoDB" id="6605218at2759"/>
<evidence type="ECO:0000259" key="14">
    <source>
        <dbReference type="Pfam" id="PF20512"/>
    </source>
</evidence>
<protein>
    <recommendedName>
        <fullName evidence="4">mannose-6-phosphate isomerase</fullName>
        <ecNumber evidence="4">5.3.1.8</ecNumber>
    </recommendedName>
    <alternativeName>
        <fullName evidence="8">Phosphohexomutase</fullName>
    </alternativeName>
    <alternativeName>
        <fullName evidence="9">Phosphomannose isomerase</fullName>
    </alternativeName>
</protein>
<dbReference type="GO" id="GO:0005829">
    <property type="term" value="C:cytosol"/>
    <property type="evidence" value="ECO:0007669"/>
    <property type="project" value="TreeGrafter"/>
</dbReference>
<dbReference type="GO" id="GO:0008270">
    <property type="term" value="F:zinc ion binding"/>
    <property type="evidence" value="ECO:0007669"/>
    <property type="project" value="InterPro"/>
</dbReference>
<proteinExistence type="inferred from homology"/>
<dbReference type="PIRSF" id="PIRSF001480">
    <property type="entry name" value="Mannose-6-phosphate_isomerase"/>
    <property type="match status" value="1"/>
</dbReference>
<sequence>MELICKVQNYEWGKKGLESKVAQLQKSASSSFPIDESLPYAELWMGTHVNAPSVVKETNEQLSELISRQPAVLGEEVLRQFQELPFLFKVLSVNKALSIQAHPSKSHAKELHSLYPNIYKDPNHKPEMAIALTPFEALCGFRPLSEIKKFLESIPELQEIVGNDALSRDCQLIQCAFRAVLTCPKKTITKLIDSLLQRFSESDKTQRAYLHADLVQRLHSQFPYDNGVLMVYFLNYLKLHPSEAIFLGANEPHAYLSGDCIECMACSDNVVRAGLTPKLVDVDTLCSMLIYTGAPPTEKLFAPTREDEFSVIFRPPVPDFAVIKISVPAAENSYSIITRSSASILLIISGKAQYNNGTVVPGTVLFLPSDEMITFTNLEGELLIYQAIANV</sequence>
<dbReference type="PRINTS" id="PR00714">
    <property type="entry name" value="MAN6PISMRASE"/>
</dbReference>
<feature type="active site" evidence="10">
    <location>
        <position position="272"/>
    </location>
</feature>
<dbReference type="GO" id="GO:0009298">
    <property type="term" value="P:GDP-mannose biosynthetic process"/>
    <property type="evidence" value="ECO:0007669"/>
    <property type="project" value="InterPro"/>
</dbReference>
<keyword evidence="6 11" id="KW-0862">Zinc</keyword>
<dbReference type="AlphaFoldDB" id="A0A9N9MWJ0"/>
<comment type="catalytic activity">
    <reaction evidence="1">
        <text>D-mannose 6-phosphate = D-fructose 6-phosphate</text>
        <dbReference type="Rhea" id="RHEA:12356"/>
        <dbReference type="ChEBI" id="CHEBI:58735"/>
        <dbReference type="ChEBI" id="CHEBI:61527"/>
        <dbReference type="EC" id="5.3.1.8"/>
    </reaction>
</comment>
<keyword evidence="7" id="KW-0413">Isomerase</keyword>
<dbReference type="Proteomes" id="UP001152799">
    <property type="component" value="Chromosome 7"/>
</dbReference>
<evidence type="ECO:0000256" key="2">
    <source>
        <dbReference type="ARBA" id="ARBA00004666"/>
    </source>
</evidence>
<comment type="cofactor">
    <cofactor evidence="11">
        <name>Zn(2+)</name>
        <dbReference type="ChEBI" id="CHEBI:29105"/>
    </cofactor>
    <text evidence="11">Binds 1 zinc ion per subunit.</text>
</comment>
<dbReference type="InterPro" id="IPR046457">
    <property type="entry name" value="PMI_typeI_cat"/>
</dbReference>
<feature type="binding site" evidence="11">
    <location>
        <position position="253"/>
    </location>
    <ligand>
        <name>Zn(2+)</name>
        <dbReference type="ChEBI" id="CHEBI:29105"/>
    </ligand>
</feature>
<dbReference type="GO" id="GO:0005975">
    <property type="term" value="P:carbohydrate metabolic process"/>
    <property type="evidence" value="ECO:0007669"/>
    <property type="project" value="InterPro"/>
</dbReference>
<evidence type="ECO:0000256" key="10">
    <source>
        <dbReference type="PIRSR" id="PIRSR001480-1"/>
    </source>
</evidence>
<dbReference type="InterPro" id="IPR001250">
    <property type="entry name" value="Man6P_Isoase-1"/>
</dbReference>
<dbReference type="PROSITE" id="PS00965">
    <property type="entry name" value="PMI_I_1"/>
    <property type="match status" value="1"/>
</dbReference>
<evidence type="ECO:0000256" key="7">
    <source>
        <dbReference type="ARBA" id="ARBA00023235"/>
    </source>
</evidence>
<dbReference type="PANTHER" id="PTHR10309">
    <property type="entry name" value="MANNOSE-6-PHOSPHATE ISOMERASE"/>
    <property type="match status" value="1"/>
</dbReference>
<feature type="domain" description="Phosphomannose isomerase type I catalytic" evidence="13">
    <location>
        <begin position="2"/>
        <end position="144"/>
    </location>
</feature>
<dbReference type="NCBIfam" id="TIGR00218">
    <property type="entry name" value="manA"/>
    <property type="match status" value="1"/>
</dbReference>
<dbReference type="PROSITE" id="PS00966">
    <property type="entry name" value="PMI_I_2"/>
    <property type="match status" value="1"/>
</dbReference>
<dbReference type="EC" id="5.3.1.8" evidence="4"/>
<evidence type="ECO:0000313" key="16">
    <source>
        <dbReference type="Proteomes" id="UP001152799"/>
    </source>
</evidence>
<dbReference type="CDD" id="cd07011">
    <property type="entry name" value="cupin_PMI_type_I_N"/>
    <property type="match status" value="1"/>
</dbReference>
<dbReference type="InterPro" id="IPR016305">
    <property type="entry name" value="Mannose-6-P_Isomerase"/>
</dbReference>
<feature type="binding site" evidence="11">
    <location>
        <position position="100"/>
    </location>
    <ligand>
        <name>Zn(2+)</name>
        <dbReference type="ChEBI" id="CHEBI:29105"/>
    </ligand>
</feature>
<evidence type="ECO:0000313" key="15">
    <source>
        <dbReference type="EMBL" id="CAG9771619.1"/>
    </source>
</evidence>
<dbReference type="InterPro" id="IPR018050">
    <property type="entry name" value="Pmannose_isomerase-type1_CS"/>
</dbReference>
<organism evidence="15 16">
    <name type="scientific">Ceutorhynchus assimilis</name>
    <name type="common">cabbage seed weevil</name>
    <dbReference type="NCBI Taxonomy" id="467358"/>
    <lineage>
        <taxon>Eukaryota</taxon>
        <taxon>Metazoa</taxon>
        <taxon>Ecdysozoa</taxon>
        <taxon>Arthropoda</taxon>
        <taxon>Hexapoda</taxon>
        <taxon>Insecta</taxon>
        <taxon>Pterygota</taxon>
        <taxon>Neoptera</taxon>
        <taxon>Endopterygota</taxon>
        <taxon>Coleoptera</taxon>
        <taxon>Polyphaga</taxon>
        <taxon>Cucujiformia</taxon>
        <taxon>Curculionidae</taxon>
        <taxon>Ceutorhynchinae</taxon>
        <taxon>Ceutorhynchus</taxon>
    </lineage>
</organism>
<evidence type="ECO:0000256" key="6">
    <source>
        <dbReference type="ARBA" id="ARBA00022833"/>
    </source>
</evidence>
<keyword evidence="5 11" id="KW-0479">Metal-binding</keyword>
<dbReference type="EMBL" id="OU892283">
    <property type="protein sequence ID" value="CAG9771619.1"/>
    <property type="molecule type" value="Genomic_DNA"/>
</dbReference>
<feature type="binding site" evidence="11">
    <location>
        <position position="127"/>
    </location>
    <ligand>
        <name>Zn(2+)</name>
        <dbReference type="ChEBI" id="CHEBI:29105"/>
    </ligand>
</feature>
<evidence type="ECO:0000259" key="13">
    <source>
        <dbReference type="Pfam" id="PF20511"/>
    </source>
</evidence>
<feature type="domain" description="Phosphomannose isomerase type I helical insertion" evidence="14">
    <location>
        <begin position="169"/>
        <end position="234"/>
    </location>
</feature>
<evidence type="ECO:0000256" key="11">
    <source>
        <dbReference type="PIRSR" id="PIRSR001480-2"/>
    </source>
</evidence>
<evidence type="ECO:0000256" key="5">
    <source>
        <dbReference type="ARBA" id="ARBA00022723"/>
    </source>
</evidence>